<organism evidence="1 2">
    <name type="scientific">Aspergillus ellipticus CBS 707.79</name>
    <dbReference type="NCBI Taxonomy" id="1448320"/>
    <lineage>
        <taxon>Eukaryota</taxon>
        <taxon>Fungi</taxon>
        <taxon>Dikarya</taxon>
        <taxon>Ascomycota</taxon>
        <taxon>Pezizomycotina</taxon>
        <taxon>Eurotiomycetes</taxon>
        <taxon>Eurotiomycetidae</taxon>
        <taxon>Eurotiales</taxon>
        <taxon>Aspergillaceae</taxon>
        <taxon>Aspergillus</taxon>
        <taxon>Aspergillus subgen. Circumdati</taxon>
    </lineage>
</organism>
<dbReference type="VEuPathDB" id="FungiDB:BO71DRAFT_425478"/>
<protein>
    <submittedName>
        <fullName evidence="1">Uncharacterized protein</fullName>
    </submittedName>
</protein>
<gene>
    <name evidence="1" type="ORF">BO71DRAFT_425478</name>
</gene>
<dbReference type="EMBL" id="KZ825805">
    <property type="protein sequence ID" value="PYH99070.1"/>
    <property type="molecule type" value="Genomic_DNA"/>
</dbReference>
<evidence type="ECO:0000313" key="2">
    <source>
        <dbReference type="Proteomes" id="UP000247810"/>
    </source>
</evidence>
<accession>A0A319DN62</accession>
<dbReference type="AlphaFoldDB" id="A0A319DN62"/>
<sequence length="105" mass="11955">MPLHEEMKWAQADSRRDILHDNSSETIIHERISTTTGSLASKRAPGVADLSLHPELFMTFTILLQIRGPALNISRSNKKKHISLFLRFMTCILKGADIRHLYSDL</sequence>
<dbReference type="Proteomes" id="UP000247810">
    <property type="component" value="Unassembled WGS sequence"/>
</dbReference>
<name>A0A319DN62_9EURO</name>
<evidence type="ECO:0000313" key="1">
    <source>
        <dbReference type="EMBL" id="PYH99070.1"/>
    </source>
</evidence>
<proteinExistence type="predicted"/>
<reference evidence="1 2" key="1">
    <citation type="submission" date="2018-02" db="EMBL/GenBank/DDBJ databases">
        <title>The genomes of Aspergillus section Nigri reveals drivers in fungal speciation.</title>
        <authorList>
            <consortium name="DOE Joint Genome Institute"/>
            <person name="Vesth T.C."/>
            <person name="Nybo J."/>
            <person name="Theobald S."/>
            <person name="Brandl J."/>
            <person name="Frisvad J.C."/>
            <person name="Nielsen K.F."/>
            <person name="Lyhne E.K."/>
            <person name="Kogle M.E."/>
            <person name="Kuo A."/>
            <person name="Riley R."/>
            <person name="Clum A."/>
            <person name="Nolan M."/>
            <person name="Lipzen A."/>
            <person name="Salamov A."/>
            <person name="Henrissat B."/>
            <person name="Wiebenga A."/>
            <person name="De vries R.P."/>
            <person name="Grigoriev I.V."/>
            <person name="Mortensen U.H."/>
            <person name="Andersen M.R."/>
            <person name="Baker S.E."/>
        </authorList>
    </citation>
    <scope>NUCLEOTIDE SEQUENCE [LARGE SCALE GENOMIC DNA]</scope>
    <source>
        <strain evidence="1 2">CBS 707.79</strain>
    </source>
</reference>
<keyword evidence="2" id="KW-1185">Reference proteome</keyword>